<dbReference type="PROSITE" id="PS00972">
    <property type="entry name" value="USP_1"/>
    <property type="match status" value="1"/>
</dbReference>
<dbReference type="STRING" id="27349.A0A0L6VCI4"/>
<dbReference type="Gene3D" id="3.90.70.10">
    <property type="entry name" value="Cysteine proteinases"/>
    <property type="match status" value="2"/>
</dbReference>
<dbReference type="PROSITE" id="PS50235">
    <property type="entry name" value="USP_3"/>
    <property type="match status" value="1"/>
</dbReference>
<feature type="compositionally biased region" description="Basic and acidic residues" evidence="8">
    <location>
        <begin position="1192"/>
        <end position="1201"/>
    </location>
</feature>
<keyword evidence="4" id="KW-0645">Protease</keyword>
<gene>
    <name evidence="11" type="ORF">VP01_1934g1</name>
</gene>
<organism evidence="11 12">
    <name type="scientific">Puccinia sorghi</name>
    <dbReference type="NCBI Taxonomy" id="27349"/>
    <lineage>
        <taxon>Eukaryota</taxon>
        <taxon>Fungi</taxon>
        <taxon>Dikarya</taxon>
        <taxon>Basidiomycota</taxon>
        <taxon>Pucciniomycotina</taxon>
        <taxon>Pucciniomycetes</taxon>
        <taxon>Pucciniales</taxon>
        <taxon>Pucciniaceae</taxon>
        <taxon>Puccinia</taxon>
    </lineage>
</organism>
<dbReference type="Pfam" id="PF00443">
    <property type="entry name" value="UCH"/>
    <property type="match status" value="1"/>
</dbReference>
<name>A0A0L6VCI4_9BASI</name>
<evidence type="ECO:0000259" key="9">
    <source>
        <dbReference type="PROSITE" id="PS50235"/>
    </source>
</evidence>
<dbReference type="EC" id="3.4.19.12" evidence="3"/>
<dbReference type="OrthoDB" id="292964at2759"/>
<feature type="domain" description="USP" evidence="9">
    <location>
        <begin position="350"/>
        <end position="1144"/>
    </location>
</feature>
<dbReference type="InterPro" id="IPR038765">
    <property type="entry name" value="Papain-like_cys_pep_sf"/>
</dbReference>
<comment type="catalytic activity">
    <reaction evidence="1">
        <text>Thiol-dependent hydrolysis of ester, thioester, amide, peptide and isopeptide bonds formed by the C-terminal Gly of ubiquitin (a 76-residue protein attached to proteins as an intracellular targeting signal).</text>
        <dbReference type="EC" id="3.4.19.12"/>
    </reaction>
</comment>
<feature type="compositionally biased region" description="Pro residues" evidence="8">
    <location>
        <begin position="1283"/>
        <end position="1294"/>
    </location>
</feature>
<evidence type="ECO:0000256" key="2">
    <source>
        <dbReference type="ARBA" id="ARBA00009085"/>
    </source>
</evidence>
<dbReference type="Gene3D" id="3.30.2230.10">
    <property type="entry name" value="DUSP-like"/>
    <property type="match status" value="1"/>
</dbReference>
<evidence type="ECO:0000256" key="8">
    <source>
        <dbReference type="SAM" id="MobiDB-lite"/>
    </source>
</evidence>
<dbReference type="GO" id="GO:0016579">
    <property type="term" value="P:protein deubiquitination"/>
    <property type="evidence" value="ECO:0007669"/>
    <property type="project" value="InterPro"/>
</dbReference>
<comment type="caution">
    <text evidence="11">The sequence shown here is derived from an EMBL/GenBank/DDBJ whole genome shotgun (WGS) entry which is preliminary data.</text>
</comment>
<feature type="compositionally biased region" description="Low complexity" evidence="8">
    <location>
        <begin position="1244"/>
        <end position="1258"/>
    </location>
</feature>
<sequence length="1300" mass="144067">MDRPSTQEQAELYHSFRSTRMTTSQTWYLIHQRWFNSWATSCGIPDQSTSTPPLPSAPAPPSESTLSSDLPPIDNSPLLNELNQLKFGISIGIDCEILPEEFWNLLVKWYGLKHPSHSIPRPVIAPSGPSSESVEFYPPTFIFHLLLPSSNLEELDQYDPSELNIIRTLPKLPIQKTFSIGNSLQSLKSQLSDNLLPPGLLTRSFRLWSIHDSPADPDQFILTSAEFSLLDKQLVEPSSGDLADLNEALLTEPVNRLAIEHQHSRGSWLIDTTTKPVPPIAPSTPPQDDDGSAPPVFGGQEWLDRMERMNQANLLDPKFSLSTPAYSDLNLLAFDSSQAALKARGIRGLVGLSNLGNTCFMNSALQCLSNCPELKTYFLSRVYINELNRTNPLGMGGKVAETFGQLIERMWSSEYESISPREFKSIVGRFNSLFLGYGQQDSQELLTFLLDALHEDLNRVKVKPFDEIPDYDDENSANDPLQEAEKILKLAKTCWNLYRRRNDSVIVDLFQGQYKSTLICPDCNKVAIKFDEIMYLTLQLPINKKFKGTIYFVPLDLSKPRIKVIYQLNKDSTFRQLKQHIGQILSVDPNRMAAIEDWSGKPWKIWQDTDSLEGIMERDVINVFETPLPFAALKSGVYYANGEEAADLLIPVVSYRPAERTSLMSSGSMHKPSHMAFGVFFVARISAKDRTSSRAVYDAIVREYARYTSQADDLFEPSEDEDVEMKDAGTEAEPTVATQRERRPVANLFKISVPKTPYPTVFPISSSMGNTTIELEERVKISADKSATAPVVTPGVVKKIPSINGTQNGAVFETDENEDLYEDKIVRQNAEPDQPSSSSSPLPTGSVVFEGDYFECEWTPSAMGHFFGLDKSMPNSKNWIEPPVIEDPELVASRLAEQTKKTGELTIEECFKDFSKPEKLGEEDKWYCPRCKNHVQATKQMQIWKVPDILVVHFKRFSSARASYGRSSKVDNFVDFPIEGLDLSQEVEGIRVMRELKKKKRELEMDNTAGDHQDPSVPTPPQILVDNLGPSSSDHQDQSQNTGGDDAILEDQNDELLQNNRQQTDHGEEKGEEEEDEEEEESLIYDLFAVDNHFGGLGGGHYTAFAKNEEDGKWHNYDDSHVTEVSSPEKVKSSAAYLLFYRRRTTRKLGLKTHGIVSSAMQSRDISVSPSDAGGGQSSGQSSGVGVGMMEGRGEGGRGESEGLGSSGSSARRVVVDGSDEDVGSSVGAVGRDGTSSRSDDFDNSSSDPLASSSPTSSHKFAPSHPATPPLIPEDNVNSAPAAPSPLPPAPPSLSQPTSS</sequence>
<dbReference type="PANTHER" id="PTHR21646">
    <property type="entry name" value="UBIQUITIN CARBOXYL-TERMINAL HYDROLASE"/>
    <property type="match status" value="1"/>
</dbReference>
<feature type="region of interest" description="Disordered" evidence="8">
    <location>
        <begin position="46"/>
        <end position="71"/>
    </location>
</feature>
<dbReference type="VEuPathDB" id="FungiDB:VP01_1934g1"/>
<dbReference type="GO" id="GO:0006508">
    <property type="term" value="P:proteolysis"/>
    <property type="evidence" value="ECO:0007669"/>
    <property type="project" value="UniProtKB-KW"/>
</dbReference>
<evidence type="ECO:0000313" key="11">
    <source>
        <dbReference type="EMBL" id="KNZ58414.1"/>
    </source>
</evidence>
<dbReference type="PROSITE" id="PS51283">
    <property type="entry name" value="DUSP"/>
    <property type="match status" value="1"/>
</dbReference>
<dbReference type="InterPro" id="IPR050185">
    <property type="entry name" value="Ub_carboxyl-term_hydrolase"/>
</dbReference>
<feature type="compositionally biased region" description="Gly residues" evidence="8">
    <location>
        <begin position="1173"/>
        <end position="1191"/>
    </location>
</feature>
<keyword evidence="7" id="KW-0788">Thiol protease</keyword>
<feature type="region of interest" description="Disordered" evidence="8">
    <location>
        <begin position="1005"/>
        <end position="1080"/>
    </location>
</feature>
<evidence type="ECO:0000256" key="4">
    <source>
        <dbReference type="ARBA" id="ARBA00022670"/>
    </source>
</evidence>
<feature type="compositionally biased region" description="Pro residues" evidence="8">
    <location>
        <begin position="52"/>
        <end position="61"/>
    </location>
</feature>
<comment type="similarity">
    <text evidence="2">Belongs to the peptidase C19 family.</text>
</comment>
<dbReference type="SMART" id="SM00695">
    <property type="entry name" value="DUSP"/>
    <property type="match status" value="1"/>
</dbReference>
<feature type="compositionally biased region" description="Polar residues" evidence="8">
    <location>
        <begin position="1029"/>
        <end position="1043"/>
    </location>
</feature>
<dbReference type="EMBL" id="LAVV01006764">
    <property type="protein sequence ID" value="KNZ58414.1"/>
    <property type="molecule type" value="Genomic_DNA"/>
</dbReference>
<feature type="domain" description="DUSP" evidence="10">
    <location>
        <begin position="4"/>
        <end position="124"/>
    </location>
</feature>
<proteinExistence type="inferred from homology"/>
<dbReference type="Pfam" id="PF06337">
    <property type="entry name" value="DUSP"/>
    <property type="match status" value="1"/>
</dbReference>
<evidence type="ECO:0000256" key="6">
    <source>
        <dbReference type="ARBA" id="ARBA00022801"/>
    </source>
</evidence>
<feature type="compositionally biased region" description="Polar residues" evidence="8">
    <location>
        <begin position="1159"/>
        <end position="1170"/>
    </location>
</feature>
<dbReference type="InterPro" id="IPR028889">
    <property type="entry name" value="USP"/>
</dbReference>
<keyword evidence="5" id="KW-0833">Ubl conjugation pathway</keyword>
<dbReference type="SUPFAM" id="SSF54001">
    <property type="entry name" value="Cysteine proteinases"/>
    <property type="match status" value="1"/>
</dbReference>
<evidence type="ECO:0000259" key="10">
    <source>
        <dbReference type="PROSITE" id="PS51283"/>
    </source>
</evidence>
<feature type="region of interest" description="Disordered" evidence="8">
    <location>
        <begin position="270"/>
        <end position="295"/>
    </location>
</feature>
<keyword evidence="12" id="KW-1185">Reference proteome</keyword>
<dbReference type="PANTHER" id="PTHR21646:SF24">
    <property type="entry name" value="UBIQUITIN CARBOXYL-TERMINAL HYDROLASE"/>
    <property type="match status" value="1"/>
</dbReference>
<feature type="compositionally biased region" description="Acidic residues" evidence="8">
    <location>
        <begin position="1070"/>
        <end position="1080"/>
    </location>
</feature>
<evidence type="ECO:0000256" key="5">
    <source>
        <dbReference type="ARBA" id="ARBA00022786"/>
    </source>
</evidence>
<evidence type="ECO:0000256" key="7">
    <source>
        <dbReference type="ARBA" id="ARBA00022807"/>
    </source>
</evidence>
<dbReference type="InterPro" id="IPR006615">
    <property type="entry name" value="Pept_C19_DUSP"/>
</dbReference>
<dbReference type="InterPro" id="IPR001394">
    <property type="entry name" value="Peptidase_C19_UCH"/>
</dbReference>
<accession>A0A0L6VCI4</accession>
<dbReference type="InterPro" id="IPR035927">
    <property type="entry name" value="DUSP-like_sf"/>
</dbReference>
<evidence type="ECO:0000313" key="12">
    <source>
        <dbReference type="Proteomes" id="UP000037035"/>
    </source>
</evidence>
<feature type="region of interest" description="Disordered" evidence="8">
    <location>
        <begin position="1157"/>
        <end position="1300"/>
    </location>
</feature>
<dbReference type="Proteomes" id="UP000037035">
    <property type="component" value="Unassembled WGS sequence"/>
</dbReference>
<dbReference type="InterPro" id="IPR018200">
    <property type="entry name" value="USP_CS"/>
</dbReference>
<feature type="compositionally biased region" description="Pro residues" evidence="8">
    <location>
        <begin position="276"/>
        <end position="285"/>
    </location>
</feature>
<feature type="compositionally biased region" description="Low complexity" evidence="8">
    <location>
        <begin position="1203"/>
        <end position="1217"/>
    </location>
</feature>
<dbReference type="GO" id="GO:0004843">
    <property type="term" value="F:cysteine-type deubiquitinase activity"/>
    <property type="evidence" value="ECO:0007669"/>
    <property type="project" value="UniProtKB-EC"/>
</dbReference>
<keyword evidence="6 11" id="KW-0378">Hydrolase</keyword>
<evidence type="ECO:0000256" key="1">
    <source>
        <dbReference type="ARBA" id="ARBA00000707"/>
    </source>
</evidence>
<dbReference type="PROSITE" id="PS00973">
    <property type="entry name" value="USP_2"/>
    <property type="match status" value="1"/>
</dbReference>
<evidence type="ECO:0000256" key="3">
    <source>
        <dbReference type="ARBA" id="ARBA00012759"/>
    </source>
</evidence>
<reference evidence="11 12" key="1">
    <citation type="submission" date="2015-08" db="EMBL/GenBank/DDBJ databases">
        <title>Next Generation Sequencing and Analysis of the Genome of Puccinia sorghi L Schw, the Causal Agent of Maize Common Rust.</title>
        <authorList>
            <person name="Rochi L."/>
            <person name="Burguener G."/>
            <person name="Darino M."/>
            <person name="Turjanski A."/>
            <person name="Kreff E."/>
            <person name="Dieguez M.J."/>
            <person name="Sacco F."/>
        </authorList>
    </citation>
    <scope>NUCLEOTIDE SEQUENCE [LARGE SCALE GENOMIC DNA]</scope>
    <source>
        <strain evidence="11 12">RO10H11247</strain>
    </source>
</reference>
<dbReference type="SUPFAM" id="SSF143791">
    <property type="entry name" value="DUSP-like"/>
    <property type="match status" value="1"/>
</dbReference>
<feature type="compositionally biased region" description="Basic and acidic residues" evidence="8">
    <location>
        <begin position="1005"/>
        <end position="1014"/>
    </location>
</feature>
<protein>
    <recommendedName>
        <fullName evidence="3">ubiquitinyl hydrolase 1</fullName>
        <ecNumber evidence="3">3.4.19.12</ecNumber>
    </recommendedName>
</protein>